<dbReference type="InterPro" id="IPR011250">
    <property type="entry name" value="OMP/PagP_B-barrel"/>
</dbReference>
<protein>
    <submittedName>
        <fullName evidence="2">PorT family protein</fullName>
    </submittedName>
</protein>
<dbReference type="AlphaFoldDB" id="A0A3M7LFE1"/>
<comment type="caution">
    <text evidence="2">The sequence shown here is derived from an EMBL/GenBank/DDBJ whole genome shotgun (WGS) entry which is preliminary data.</text>
</comment>
<proteinExistence type="predicted"/>
<feature type="domain" description="Outer membrane protein beta-barrel" evidence="1">
    <location>
        <begin position="18"/>
        <end position="193"/>
    </location>
</feature>
<dbReference type="Gene3D" id="2.40.160.20">
    <property type="match status" value="1"/>
</dbReference>
<dbReference type="RefSeq" id="WP_122545641.1">
    <property type="nucleotide sequence ID" value="NZ_QWIV01000005.1"/>
</dbReference>
<dbReference type="Pfam" id="PF13568">
    <property type="entry name" value="OMP_b-brl_2"/>
    <property type="match status" value="1"/>
</dbReference>
<gene>
    <name evidence="2" type="ORF">D1632_02325</name>
</gene>
<keyword evidence="3" id="KW-1185">Reference proteome</keyword>
<dbReference type="InterPro" id="IPR025665">
    <property type="entry name" value="Beta-barrel_OMP_2"/>
</dbReference>
<accession>A0A3M7LFE1</accession>
<evidence type="ECO:0000313" key="3">
    <source>
        <dbReference type="Proteomes" id="UP000267524"/>
    </source>
</evidence>
<dbReference type="Proteomes" id="UP000267524">
    <property type="component" value="Unassembled WGS sequence"/>
</dbReference>
<dbReference type="EMBL" id="QWIV01000005">
    <property type="protein sequence ID" value="RMZ60834.1"/>
    <property type="molecule type" value="Genomic_DNA"/>
</dbReference>
<reference evidence="2 3" key="1">
    <citation type="submission" date="2018-08" db="EMBL/GenBank/DDBJ databases">
        <title>Chryseobacterium nematophagum: a novel matrix digesting pathogen of nematodes.</title>
        <authorList>
            <person name="Page A."/>
            <person name="Roberts M."/>
            <person name="Felix M.-A."/>
            <person name="Weir W."/>
        </authorList>
    </citation>
    <scope>NUCLEOTIDE SEQUENCE [LARGE SCALE GENOMIC DNA]</scope>
    <source>
        <strain evidence="2 3">JUb275</strain>
    </source>
</reference>
<evidence type="ECO:0000259" key="1">
    <source>
        <dbReference type="Pfam" id="PF13568"/>
    </source>
</evidence>
<name>A0A3M7LFE1_9FLAO</name>
<sequence>MKKLFFVVSVMACSLISAQKSESGVKFGAKAGINLSSIILSPEIEKIGNSRTGIYVGGFVNIPLGRFLSIQPEVLYSQTGFRNANQNYFLSMKLPDGNVSREIVQKSTKANLDYISVPVMLQFNLTREFYLEVGPQFNFLVNNKQTIKNIDKGIINNNKKFDTSGFEFGFAIGTGYYFTENMGVSARYSFSATSMVDQNNTGKIYDQHTAKATSLLQLGIIYKF</sequence>
<organism evidence="2 3">
    <name type="scientific">Chryseobacterium nematophagum</name>
    <dbReference type="NCBI Taxonomy" id="2305228"/>
    <lineage>
        <taxon>Bacteria</taxon>
        <taxon>Pseudomonadati</taxon>
        <taxon>Bacteroidota</taxon>
        <taxon>Flavobacteriia</taxon>
        <taxon>Flavobacteriales</taxon>
        <taxon>Weeksellaceae</taxon>
        <taxon>Chryseobacterium group</taxon>
        <taxon>Chryseobacterium</taxon>
    </lineage>
</organism>
<evidence type="ECO:0000313" key="2">
    <source>
        <dbReference type="EMBL" id="RMZ60834.1"/>
    </source>
</evidence>
<dbReference type="SUPFAM" id="SSF56925">
    <property type="entry name" value="OMPA-like"/>
    <property type="match status" value="1"/>
</dbReference>